<protein>
    <submittedName>
        <fullName evidence="2">Cytochrome C</fullName>
    </submittedName>
</protein>
<dbReference type="PANTHER" id="PTHR35038:SF8">
    <property type="entry name" value="C-TYPE POLYHEME CYTOCHROME OMCC"/>
    <property type="match status" value="1"/>
</dbReference>
<evidence type="ECO:0000313" key="2">
    <source>
        <dbReference type="EMBL" id="RDH85890.1"/>
    </source>
</evidence>
<keyword evidence="1" id="KW-0732">Signal</keyword>
<accession>A0A370DMU3</accession>
<dbReference type="EMBL" id="QFXE01000011">
    <property type="protein sequence ID" value="RDH85890.1"/>
    <property type="molecule type" value="Genomic_DNA"/>
</dbReference>
<dbReference type="Proteomes" id="UP000254771">
    <property type="component" value="Unassembled WGS sequence"/>
</dbReference>
<proteinExistence type="predicted"/>
<keyword evidence="3" id="KW-1185">Reference proteome</keyword>
<evidence type="ECO:0000256" key="1">
    <source>
        <dbReference type="ARBA" id="ARBA00022729"/>
    </source>
</evidence>
<dbReference type="InterPro" id="IPR051829">
    <property type="entry name" value="Multiheme_Cytochr_ET"/>
</dbReference>
<evidence type="ECO:0000313" key="3">
    <source>
        <dbReference type="Proteomes" id="UP000254771"/>
    </source>
</evidence>
<gene>
    <name evidence="2" type="ORF">DIZ78_09725</name>
</gene>
<dbReference type="PANTHER" id="PTHR35038">
    <property type="entry name" value="DISSIMILATORY SULFITE REDUCTASE SIRA"/>
    <property type="match status" value="1"/>
</dbReference>
<name>A0A370DMU3_9GAMM</name>
<sequence length="483" mass="51080">MASNDTVVPISGEANCGSCHNAPENGGNGEATRNLTTIAIAEFDDPQFDSVPLDVSLEYAADLNLVRLHDQKHGTDLENSQPVVCQTCHYTPALDLAQLGPLGPENDGPLVLNGVTISDSLANGRDQIKHKSMSNVMHSHHGTVKDANGDKLFPDMPPAIKNDLGIVENFQERRDALEATCYQCHPGRRTDCLRGAMSNGGMLCQDCHGNMEQVGNDFTRNVAPTPPSAVGAFELGGDFYKTPELVAEDVGNSQPRVPWANEPGCGSCHTGDAMDSLSGTVGTVVNNVDADANVDGIRLFQAFRSDDAKATPIVPTNKRFAENAIEANNPAVSGPDDPRIGNPMLYRVSTGHEGIFCEACHGATHGIWPNKNPDANDNVAAVQLQGHTGTVSECSTCHTGDLGNTLEGPHGMHPVGDTSFSNGGHESLAEKNPDACRACHGVNGEGTVLARAATDRTLSNEGESITLVRGEPVSCTHCHENEL</sequence>
<reference evidence="2 3" key="1">
    <citation type="journal article" date="2018" name="ISME J.">
        <title>Endosymbiont genomes yield clues of tubeworm success.</title>
        <authorList>
            <person name="Li Y."/>
            <person name="Liles M.R."/>
            <person name="Halanych K.M."/>
        </authorList>
    </citation>
    <scope>NUCLEOTIDE SEQUENCE [LARGE SCALE GENOMIC DNA]</scope>
    <source>
        <strain evidence="2">A1462</strain>
    </source>
</reference>
<comment type="caution">
    <text evidence="2">The sequence shown here is derived from an EMBL/GenBank/DDBJ whole genome shotgun (WGS) entry which is preliminary data.</text>
</comment>
<dbReference type="AlphaFoldDB" id="A0A370DMU3"/>
<dbReference type="InterPro" id="IPR036280">
    <property type="entry name" value="Multihaem_cyt_sf"/>
</dbReference>
<organism evidence="2 3">
    <name type="scientific">endosymbiont of Escarpia spicata</name>
    <dbReference type="NCBI Taxonomy" id="2200908"/>
    <lineage>
        <taxon>Bacteria</taxon>
        <taxon>Pseudomonadati</taxon>
        <taxon>Pseudomonadota</taxon>
        <taxon>Gammaproteobacteria</taxon>
        <taxon>sulfur-oxidizing symbionts</taxon>
    </lineage>
</organism>
<dbReference type="Gene3D" id="1.10.1130.10">
    <property type="entry name" value="Flavocytochrome C3, Chain A"/>
    <property type="match status" value="1"/>
</dbReference>
<dbReference type="SUPFAM" id="SSF48695">
    <property type="entry name" value="Multiheme cytochromes"/>
    <property type="match status" value="2"/>
</dbReference>
<dbReference type="GO" id="GO:0016491">
    <property type="term" value="F:oxidoreductase activity"/>
    <property type="evidence" value="ECO:0007669"/>
    <property type="project" value="TreeGrafter"/>
</dbReference>